<organism evidence="1 2">
    <name type="scientific">Brassica napus</name>
    <name type="common">Rape</name>
    <dbReference type="NCBI Taxonomy" id="3708"/>
    <lineage>
        <taxon>Eukaryota</taxon>
        <taxon>Viridiplantae</taxon>
        <taxon>Streptophyta</taxon>
        <taxon>Embryophyta</taxon>
        <taxon>Tracheophyta</taxon>
        <taxon>Spermatophyta</taxon>
        <taxon>Magnoliopsida</taxon>
        <taxon>eudicotyledons</taxon>
        <taxon>Gunneridae</taxon>
        <taxon>Pentapetalae</taxon>
        <taxon>rosids</taxon>
        <taxon>malvids</taxon>
        <taxon>Brassicales</taxon>
        <taxon>Brassicaceae</taxon>
        <taxon>Brassiceae</taxon>
        <taxon>Brassica</taxon>
    </lineage>
</organism>
<accession>A0ABQ8BMT3</accession>
<protein>
    <submittedName>
        <fullName evidence="1">Uncharacterized protein</fullName>
    </submittedName>
</protein>
<dbReference type="EMBL" id="JAGKQM010000010">
    <property type="protein sequence ID" value="KAH0905827.1"/>
    <property type="molecule type" value="Genomic_DNA"/>
</dbReference>
<comment type="caution">
    <text evidence="1">The sequence shown here is derived from an EMBL/GenBank/DDBJ whole genome shotgun (WGS) entry which is preliminary data.</text>
</comment>
<evidence type="ECO:0000313" key="1">
    <source>
        <dbReference type="EMBL" id="KAH0905827.1"/>
    </source>
</evidence>
<evidence type="ECO:0000313" key="2">
    <source>
        <dbReference type="Proteomes" id="UP000824890"/>
    </source>
</evidence>
<keyword evidence="2" id="KW-1185">Reference proteome</keyword>
<proteinExistence type="predicted"/>
<feature type="non-terminal residue" evidence="1">
    <location>
        <position position="1"/>
    </location>
</feature>
<sequence length="125" mass="14739">LTYLRWPPHVSFSIIRKPGVALTKRRSVCSDSGKPVMSRKELNKRRDMINSFSFEYKFIMYIKNFSAFSAKVDYGRSKQALHYNQRPCRPDYNVSVIGQRWNYPSNEKIIDFVQESICYANQINT</sequence>
<reference evidence="1 2" key="1">
    <citation type="submission" date="2021-05" db="EMBL/GenBank/DDBJ databases">
        <title>Genome Assembly of Synthetic Allotetraploid Brassica napus Reveals Homoeologous Exchanges between Subgenomes.</title>
        <authorList>
            <person name="Davis J.T."/>
        </authorList>
    </citation>
    <scope>NUCLEOTIDE SEQUENCE [LARGE SCALE GENOMIC DNA]</scope>
    <source>
        <strain evidence="2">cv. Da-Ae</strain>
        <tissue evidence="1">Seedling</tissue>
    </source>
</reference>
<dbReference type="Proteomes" id="UP000824890">
    <property type="component" value="Unassembled WGS sequence"/>
</dbReference>
<name>A0ABQ8BMT3_BRANA</name>
<gene>
    <name evidence="1" type="ORF">HID58_037654</name>
</gene>